<dbReference type="Pfam" id="PF01425">
    <property type="entry name" value="Amidase"/>
    <property type="match status" value="1"/>
</dbReference>
<dbReference type="AlphaFoldDB" id="A0A9P4URM3"/>
<evidence type="ECO:0000259" key="2">
    <source>
        <dbReference type="Pfam" id="PF01425"/>
    </source>
</evidence>
<dbReference type="SUPFAM" id="SSF75304">
    <property type="entry name" value="Amidase signature (AS) enzymes"/>
    <property type="match status" value="1"/>
</dbReference>
<evidence type="ECO:0000256" key="1">
    <source>
        <dbReference type="SAM" id="SignalP"/>
    </source>
</evidence>
<keyword evidence="4" id="KW-1185">Reference proteome</keyword>
<comment type="caution">
    <text evidence="3">The sequence shown here is derived from an EMBL/GenBank/DDBJ whole genome shotgun (WGS) entry which is preliminary data.</text>
</comment>
<keyword evidence="1" id="KW-0732">Signal</keyword>
<evidence type="ECO:0000313" key="3">
    <source>
        <dbReference type="EMBL" id="KAF2725787.1"/>
    </source>
</evidence>
<feature type="chain" id="PRO_5040158447" description="Amidase domain-containing protein" evidence="1">
    <location>
        <begin position="24"/>
        <end position="151"/>
    </location>
</feature>
<feature type="domain" description="Amidase" evidence="2">
    <location>
        <begin position="72"/>
        <end position="143"/>
    </location>
</feature>
<dbReference type="InterPro" id="IPR036928">
    <property type="entry name" value="AS_sf"/>
</dbReference>
<dbReference type="Proteomes" id="UP000799441">
    <property type="component" value="Unassembled WGS sequence"/>
</dbReference>
<name>A0A9P4URM3_9PEZI</name>
<feature type="signal peptide" evidence="1">
    <location>
        <begin position="1"/>
        <end position="23"/>
    </location>
</feature>
<gene>
    <name evidence="3" type="ORF">K431DRAFT_299526</name>
</gene>
<dbReference type="OrthoDB" id="566138at2759"/>
<dbReference type="InterPro" id="IPR023631">
    <property type="entry name" value="Amidase_dom"/>
</dbReference>
<protein>
    <recommendedName>
        <fullName evidence="2">Amidase domain-containing protein</fullName>
    </recommendedName>
</protein>
<accession>A0A9P4URM3</accession>
<proteinExistence type="predicted"/>
<dbReference type="PANTHER" id="PTHR42678:SF34">
    <property type="entry name" value="OS04G0183300 PROTEIN"/>
    <property type="match status" value="1"/>
</dbReference>
<sequence length="151" mass="16186">MARRNAPLTRCLLDACMVLLGKASMTESCGSKMRPLQAGLRRCREGGRRSRYIFGGLDERDRAMMPDQSFEGGSSEGTVAAGFAPLEIRVDTVGSLVTPADRNGVYALKCGHGVVDDARLLGLSESMDCVGVMWKTARGVAALPTLAYREA</sequence>
<organism evidence="3 4">
    <name type="scientific">Polychaeton citri CBS 116435</name>
    <dbReference type="NCBI Taxonomy" id="1314669"/>
    <lineage>
        <taxon>Eukaryota</taxon>
        <taxon>Fungi</taxon>
        <taxon>Dikarya</taxon>
        <taxon>Ascomycota</taxon>
        <taxon>Pezizomycotina</taxon>
        <taxon>Dothideomycetes</taxon>
        <taxon>Dothideomycetidae</taxon>
        <taxon>Capnodiales</taxon>
        <taxon>Capnodiaceae</taxon>
        <taxon>Polychaeton</taxon>
    </lineage>
</organism>
<dbReference type="EMBL" id="MU003766">
    <property type="protein sequence ID" value="KAF2725787.1"/>
    <property type="molecule type" value="Genomic_DNA"/>
</dbReference>
<dbReference type="PANTHER" id="PTHR42678">
    <property type="entry name" value="AMIDASE"/>
    <property type="match status" value="1"/>
</dbReference>
<evidence type="ECO:0000313" key="4">
    <source>
        <dbReference type="Proteomes" id="UP000799441"/>
    </source>
</evidence>
<dbReference type="Gene3D" id="3.90.1300.10">
    <property type="entry name" value="Amidase signature (AS) domain"/>
    <property type="match status" value="1"/>
</dbReference>
<reference evidence="3" key="1">
    <citation type="journal article" date="2020" name="Stud. Mycol.">
        <title>101 Dothideomycetes genomes: a test case for predicting lifestyles and emergence of pathogens.</title>
        <authorList>
            <person name="Haridas S."/>
            <person name="Albert R."/>
            <person name="Binder M."/>
            <person name="Bloem J."/>
            <person name="Labutti K."/>
            <person name="Salamov A."/>
            <person name="Andreopoulos B."/>
            <person name="Baker S."/>
            <person name="Barry K."/>
            <person name="Bills G."/>
            <person name="Bluhm B."/>
            <person name="Cannon C."/>
            <person name="Castanera R."/>
            <person name="Culley D."/>
            <person name="Daum C."/>
            <person name="Ezra D."/>
            <person name="Gonzalez J."/>
            <person name="Henrissat B."/>
            <person name="Kuo A."/>
            <person name="Liang C."/>
            <person name="Lipzen A."/>
            <person name="Lutzoni F."/>
            <person name="Magnuson J."/>
            <person name="Mondo S."/>
            <person name="Nolan M."/>
            <person name="Ohm R."/>
            <person name="Pangilinan J."/>
            <person name="Park H.-J."/>
            <person name="Ramirez L."/>
            <person name="Alfaro M."/>
            <person name="Sun H."/>
            <person name="Tritt A."/>
            <person name="Yoshinaga Y."/>
            <person name="Zwiers L.-H."/>
            <person name="Turgeon B."/>
            <person name="Goodwin S."/>
            <person name="Spatafora J."/>
            <person name="Crous P."/>
            <person name="Grigoriev I."/>
        </authorList>
    </citation>
    <scope>NUCLEOTIDE SEQUENCE</scope>
    <source>
        <strain evidence="3">CBS 116435</strain>
    </source>
</reference>